<evidence type="ECO:0000256" key="1">
    <source>
        <dbReference type="ARBA" id="ARBA00022679"/>
    </source>
</evidence>
<dbReference type="Pfam" id="PF08545">
    <property type="entry name" value="ACP_syn_III"/>
    <property type="match status" value="1"/>
</dbReference>
<dbReference type="Gene3D" id="3.40.47.10">
    <property type="match status" value="2"/>
</dbReference>
<dbReference type="RefSeq" id="WP_073539375.1">
    <property type="nucleotide sequence ID" value="NZ_CP018335.1"/>
</dbReference>
<reference evidence="5 6" key="1">
    <citation type="submission" date="2016-12" db="EMBL/GenBank/DDBJ databases">
        <title>Complete genome sequence of Clostridium kluyveri JZZ isolated from the pit mud of a Chinese flavor liquor-making factory.</title>
        <authorList>
            <person name="Wang Y."/>
        </authorList>
    </citation>
    <scope>NUCLEOTIDE SEQUENCE [LARGE SCALE GENOMIC DNA]</scope>
    <source>
        <strain evidence="5 6">JZZ</strain>
    </source>
</reference>
<evidence type="ECO:0000313" key="5">
    <source>
        <dbReference type="EMBL" id="APM39760.1"/>
    </source>
</evidence>
<dbReference type="GO" id="GO:0006633">
    <property type="term" value="P:fatty acid biosynthetic process"/>
    <property type="evidence" value="ECO:0007669"/>
    <property type="project" value="InterPro"/>
</dbReference>
<dbReference type="CDD" id="cd00830">
    <property type="entry name" value="KAS_III"/>
    <property type="match status" value="1"/>
</dbReference>
<dbReference type="PANTHER" id="PTHR34069:SF2">
    <property type="entry name" value="BETA-KETOACYL-[ACYL-CARRIER-PROTEIN] SYNTHASE III"/>
    <property type="match status" value="1"/>
</dbReference>
<gene>
    <name evidence="5" type="ORF">BS101_13965</name>
</gene>
<dbReference type="PANTHER" id="PTHR34069">
    <property type="entry name" value="3-OXOACYL-[ACYL-CARRIER-PROTEIN] SYNTHASE 3"/>
    <property type="match status" value="1"/>
</dbReference>
<dbReference type="OrthoDB" id="1704808at2"/>
<evidence type="ECO:0000259" key="4">
    <source>
        <dbReference type="Pfam" id="PF08545"/>
    </source>
</evidence>
<dbReference type="EMBL" id="CP018335">
    <property type="protein sequence ID" value="APM39760.1"/>
    <property type="molecule type" value="Genomic_DNA"/>
</dbReference>
<dbReference type="InterPro" id="IPR013747">
    <property type="entry name" value="ACP_syn_III_C"/>
</dbReference>
<dbReference type="SUPFAM" id="SSF53901">
    <property type="entry name" value="Thiolase-like"/>
    <property type="match status" value="2"/>
</dbReference>
<evidence type="ECO:0000256" key="2">
    <source>
        <dbReference type="ARBA" id="ARBA00023315"/>
    </source>
</evidence>
<proteinExistence type="predicted"/>
<accession>A0A1L5FAB6</accession>
<evidence type="ECO:0000313" key="6">
    <source>
        <dbReference type="Proteomes" id="UP000184604"/>
    </source>
</evidence>
<dbReference type="Gene3D" id="3.40.50.1820">
    <property type="entry name" value="alpha/beta hydrolase"/>
    <property type="match status" value="1"/>
</dbReference>
<name>A0A1L5FAB6_CLOKL</name>
<feature type="domain" description="Beta-ketoacyl-[acyl-carrier-protein] synthase III N-terminal" evidence="4">
    <location>
        <begin position="113"/>
        <end position="192"/>
    </location>
</feature>
<dbReference type="GO" id="GO:0044550">
    <property type="term" value="P:secondary metabolite biosynthetic process"/>
    <property type="evidence" value="ECO:0007669"/>
    <property type="project" value="TreeGrafter"/>
</dbReference>
<dbReference type="SUPFAM" id="SSF53474">
    <property type="entry name" value="alpha/beta-Hydrolases"/>
    <property type="match status" value="1"/>
</dbReference>
<organism evidence="5 6">
    <name type="scientific">Clostridium kluyveri</name>
    <dbReference type="NCBI Taxonomy" id="1534"/>
    <lineage>
        <taxon>Bacteria</taxon>
        <taxon>Bacillati</taxon>
        <taxon>Bacillota</taxon>
        <taxon>Clostridia</taxon>
        <taxon>Eubacteriales</taxon>
        <taxon>Clostridiaceae</taxon>
        <taxon>Clostridium</taxon>
    </lineage>
</organism>
<keyword evidence="1" id="KW-0808">Transferase</keyword>
<feature type="domain" description="Beta-ketoacyl-[acyl-carrier-protein] synthase III C-terminal" evidence="3">
    <location>
        <begin position="246"/>
        <end position="321"/>
    </location>
</feature>
<sequence>MINNAVIKGISSYHPDNVVDNNFYIDHFDEKNIDIRGLLRVTGRNKRYISMDENETTLTMGIEAAKSVLAKTMVKVSQINCVVVASGTPEYISPTNALKVHAALGISSSTSVYDVNANCIGMIVALEEVSRVMRSNSYIKYALVIGSDQLSKYVDYDDSFTYSNFADAASAVILENMYNTDRGFIDSDFYTNSSNHNRVPFPFKGESATIHDNSLHIKDKLLQWEPFKFDGAFHSAKISIEQLLWRNSLEKKDIKFYFVFQFAKQSIEQICEDLDESMDKFIFIGDEYGYTGVSSPFLVYERAIAENKLNIGDYIIFWSVAARRILSVKRSVIISSSAKYYKFDQGIYSMVENRKLDWSYLLECLSSLDNADVSQILKTFEPEEVLIRDFNIDIKLDLESVMGNIDISTLIIAGADDILALPEYSDKIHAAIKNSNLVTVPGVRHMLPVVKEKYVAQLIKDFITK</sequence>
<dbReference type="AlphaFoldDB" id="A0A1L5FAB6"/>
<dbReference type="GO" id="GO:0004315">
    <property type="term" value="F:3-oxoacyl-[acyl-carrier-protein] synthase activity"/>
    <property type="evidence" value="ECO:0007669"/>
    <property type="project" value="InterPro"/>
</dbReference>
<dbReference type="Proteomes" id="UP000184604">
    <property type="component" value="Chromosome"/>
</dbReference>
<evidence type="ECO:0000259" key="3">
    <source>
        <dbReference type="Pfam" id="PF08541"/>
    </source>
</evidence>
<protein>
    <submittedName>
        <fullName evidence="5">Uncharacterized protein</fullName>
    </submittedName>
</protein>
<dbReference type="InterPro" id="IPR029058">
    <property type="entry name" value="AB_hydrolase_fold"/>
</dbReference>
<dbReference type="Pfam" id="PF08541">
    <property type="entry name" value="ACP_syn_III_C"/>
    <property type="match status" value="1"/>
</dbReference>
<dbReference type="InterPro" id="IPR016039">
    <property type="entry name" value="Thiolase-like"/>
</dbReference>
<dbReference type="InterPro" id="IPR013751">
    <property type="entry name" value="ACP_syn_III_N"/>
</dbReference>
<keyword evidence="2" id="KW-0012">Acyltransferase</keyword>